<dbReference type="AlphaFoldDB" id="A0A8H5AX93"/>
<sequence length="338" mass="38084">MFILRTEVDGCPAGRVSCSTTSNDPSPSTTYDTVPGVHRFIGIGMVIVMAFMVLIGWLYWANYPRRKFPFLYRWGRRSRGQGANDVENIDVYDSTQSTIVVADSSSSGKLKEIISVGSLQQHSRRVDDDDDDKTKCDMSVDAATVGASSRKPRRPAPRKQHRKQRPGQGQRRVRDDKRPTREERARALEKTRNRMLQAEPGGMVKQVSGGMVMYTKPPRTPAPAVMRQARERSRHPQQQQQQPVAADWQFEHVHGVRFELCGPGSSFRSPFRAEDEASMHSFAHICTRLWRCVSYCAHSSGMEALAFALGTVTNAPQNRGRIIEHQSAINNEIVEEIQ</sequence>
<keyword evidence="2" id="KW-1133">Transmembrane helix</keyword>
<gene>
    <name evidence="3" type="ORF">D9619_003210</name>
</gene>
<comment type="caution">
    <text evidence="3">The sequence shown here is derived from an EMBL/GenBank/DDBJ whole genome shotgun (WGS) entry which is preliminary data.</text>
</comment>
<proteinExistence type="predicted"/>
<feature type="compositionally biased region" description="Basic and acidic residues" evidence="1">
    <location>
        <begin position="172"/>
        <end position="183"/>
    </location>
</feature>
<evidence type="ECO:0000313" key="3">
    <source>
        <dbReference type="EMBL" id="KAF5312606.1"/>
    </source>
</evidence>
<evidence type="ECO:0000256" key="1">
    <source>
        <dbReference type="SAM" id="MobiDB-lite"/>
    </source>
</evidence>
<name>A0A8H5AX93_9AGAR</name>
<keyword evidence="2" id="KW-0472">Membrane</keyword>
<dbReference type="Proteomes" id="UP000567179">
    <property type="component" value="Unassembled WGS sequence"/>
</dbReference>
<feature type="region of interest" description="Disordered" evidence="1">
    <location>
        <begin position="219"/>
        <end position="241"/>
    </location>
</feature>
<feature type="transmembrane region" description="Helical" evidence="2">
    <location>
        <begin position="40"/>
        <end position="60"/>
    </location>
</feature>
<dbReference type="EMBL" id="JAACJJ010000056">
    <property type="protein sequence ID" value="KAF5312606.1"/>
    <property type="molecule type" value="Genomic_DNA"/>
</dbReference>
<keyword evidence="2" id="KW-0812">Transmembrane</keyword>
<feature type="compositionally biased region" description="Basic residues" evidence="1">
    <location>
        <begin position="150"/>
        <end position="165"/>
    </location>
</feature>
<accession>A0A8H5AX93</accession>
<dbReference type="OrthoDB" id="3038877at2759"/>
<keyword evidence="4" id="KW-1185">Reference proteome</keyword>
<protein>
    <submittedName>
        <fullName evidence="3">Uncharacterized protein</fullName>
    </submittedName>
</protein>
<evidence type="ECO:0000256" key="2">
    <source>
        <dbReference type="SAM" id="Phobius"/>
    </source>
</evidence>
<organism evidence="3 4">
    <name type="scientific">Psilocybe cf. subviscida</name>
    <dbReference type="NCBI Taxonomy" id="2480587"/>
    <lineage>
        <taxon>Eukaryota</taxon>
        <taxon>Fungi</taxon>
        <taxon>Dikarya</taxon>
        <taxon>Basidiomycota</taxon>
        <taxon>Agaricomycotina</taxon>
        <taxon>Agaricomycetes</taxon>
        <taxon>Agaricomycetidae</taxon>
        <taxon>Agaricales</taxon>
        <taxon>Agaricineae</taxon>
        <taxon>Strophariaceae</taxon>
        <taxon>Psilocybe</taxon>
    </lineage>
</organism>
<feature type="region of interest" description="Disordered" evidence="1">
    <location>
        <begin position="118"/>
        <end position="183"/>
    </location>
</feature>
<feature type="compositionally biased region" description="Basic and acidic residues" evidence="1">
    <location>
        <begin position="124"/>
        <end position="138"/>
    </location>
</feature>
<reference evidence="3 4" key="1">
    <citation type="journal article" date="2020" name="ISME J.">
        <title>Uncovering the hidden diversity of litter-decomposition mechanisms in mushroom-forming fungi.</title>
        <authorList>
            <person name="Floudas D."/>
            <person name="Bentzer J."/>
            <person name="Ahren D."/>
            <person name="Johansson T."/>
            <person name="Persson P."/>
            <person name="Tunlid A."/>
        </authorList>
    </citation>
    <scope>NUCLEOTIDE SEQUENCE [LARGE SCALE GENOMIC DNA]</scope>
    <source>
        <strain evidence="3 4">CBS 101986</strain>
    </source>
</reference>
<evidence type="ECO:0000313" key="4">
    <source>
        <dbReference type="Proteomes" id="UP000567179"/>
    </source>
</evidence>